<feature type="signal peptide" evidence="1">
    <location>
        <begin position="1"/>
        <end position="19"/>
    </location>
</feature>
<name>A0ABP9VEI4_9DEIO</name>
<gene>
    <name evidence="2" type="ORF">Dxin01_03386</name>
</gene>
<keyword evidence="1" id="KW-0732">Signal</keyword>
<evidence type="ECO:0000313" key="2">
    <source>
        <dbReference type="EMBL" id="GAA5503627.1"/>
    </source>
</evidence>
<comment type="caution">
    <text evidence="2">The sequence shown here is derived from an EMBL/GenBank/DDBJ whole genome shotgun (WGS) entry which is preliminary data.</text>
</comment>
<proteinExistence type="predicted"/>
<protein>
    <submittedName>
        <fullName evidence="2">Uncharacterized protein</fullName>
    </submittedName>
</protein>
<dbReference type="RefSeq" id="WP_353543598.1">
    <property type="nucleotide sequence ID" value="NZ_BAABRN010000058.1"/>
</dbReference>
<keyword evidence="3" id="KW-1185">Reference proteome</keyword>
<organism evidence="2 3">
    <name type="scientific">Deinococcus xinjiangensis</name>
    <dbReference type="NCBI Taxonomy" id="457454"/>
    <lineage>
        <taxon>Bacteria</taxon>
        <taxon>Thermotogati</taxon>
        <taxon>Deinococcota</taxon>
        <taxon>Deinococci</taxon>
        <taxon>Deinococcales</taxon>
        <taxon>Deinococcaceae</taxon>
        <taxon>Deinococcus</taxon>
    </lineage>
</organism>
<sequence>MRNTLLIALSLGLFTSALADTNIPNTRVSYKVKQDPMYDQNASMVFVDDSADRSGKTYAAFVCDSGDAQFLLYSPTILGSYAGEKLDFSIRADKGVVKSGLATLQHDNQTGRLSRIEMGYGVSMEILTMFMSAKNQVVIRVDRSSGSAVTYTFPTKGFMQAYRAINSCE</sequence>
<reference evidence="2 3" key="1">
    <citation type="submission" date="2024-02" db="EMBL/GenBank/DDBJ databases">
        <title>Deinococcus xinjiangensis NBRC 107630.</title>
        <authorList>
            <person name="Ichikawa N."/>
            <person name="Katano-Makiyama Y."/>
            <person name="Hidaka K."/>
        </authorList>
    </citation>
    <scope>NUCLEOTIDE SEQUENCE [LARGE SCALE GENOMIC DNA]</scope>
    <source>
        <strain evidence="2 3">NBRC 107630</strain>
    </source>
</reference>
<dbReference type="EMBL" id="BAABRN010000058">
    <property type="protein sequence ID" value="GAA5503627.1"/>
    <property type="molecule type" value="Genomic_DNA"/>
</dbReference>
<evidence type="ECO:0000313" key="3">
    <source>
        <dbReference type="Proteomes" id="UP001458946"/>
    </source>
</evidence>
<accession>A0ABP9VEI4</accession>
<evidence type="ECO:0000256" key="1">
    <source>
        <dbReference type="SAM" id="SignalP"/>
    </source>
</evidence>
<dbReference type="Proteomes" id="UP001458946">
    <property type="component" value="Unassembled WGS sequence"/>
</dbReference>
<feature type="chain" id="PRO_5045121922" evidence="1">
    <location>
        <begin position="20"/>
        <end position="169"/>
    </location>
</feature>